<dbReference type="GO" id="GO:0009524">
    <property type="term" value="C:phragmoplast"/>
    <property type="evidence" value="ECO:0007669"/>
    <property type="project" value="EnsemblPlants"/>
</dbReference>
<dbReference type="GO" id="GO:0000911">
    <property type="term" value="P:cytokinesis by cell plate formation"/>
    <property type="evidence" value="ECO:0007669"/>
    <property type="project" value="EnsemblPlants"/>
</dbReference>
<dbReference type="EnsemblPlants" id="Solyc01g108670.3.1">
    <property type="protein sequence ID" value="Solyc01g108670.3.1"/>
    <property type="gene ID" value="Solyc01g108670.3"/>
</dbReference>
<dbReference type="PROSITE" id="PS00411">
    <property type="entry name" value="KINESIN_MOTOR_1"/>
    <property type="match status" value="1"/>
</dbReference>
<proteinExistence type="inferred from homology"/>
<evidence type="ECO:0000256" key="1">
    <source>
        <dbReference type="ARBA" id="ARBA00022701"/>
    </source>
</evidence>
<feature type="region of interest" description="Disordered" evidence="9">
    <location>
        <begin position="1"/>
        <end position="118"/>
    </location>
</feature>
<feature type="coiled-coil region" evidence="8">
    <location>
        <begin position="2255"/>
        <end position="2289"/>
    </location>
</feature>
<keyword evidence="2 7" id="KW-0547">Nucleotide-binding</keyword>
<feature type="coiled-coil region" evidence="8">
    <location>
        <begin position="969"/>
        <end position="1024"/>
    </location>
</feature>
<dbReference type="InterPro" id="IPR044986">
    <property type="entry name" value="KIF15/KIN-12"/>
</dbReference>
<evidence type="ECO:0000256" key="7">
    <source>
        <dbReference type="PROSITE-ProRule" id="PRU00283"/>
    </source>
</evidence>
<feature type="coiled-coil region" evidence="8">
    <location>
        <begin position="2046"/>
        <end position="2073"/>
    </location>
</feature>
<dbReference type="Gene3D" id="3.40.850.10">
    <property type="entry name" value="Kinesin motor domain"/>
    <property type="match status" value="1"/>
</dbReference>
<dbReference type="SMART" id="SM00129">
    <property type="entry name" value="KISc"/>
    <property type="match status" value="1"/>
</dbReference>
<dbReference type="Pfam" id="PF00225">
    <property type="entry name" value="Kinesin"/>
    <property type="match status" value="1"/>
</dbReference>
<keyword evidence="3 7" id="KW-0067">ATP-binding</keyword>
<reference evidence="11" key="2">
    <citation type="submission" date="2019-01" db="UniProtKB">
        <authorList>
            <consortium name="EnsemblPlants"/>
        </authorList>
    </citation>
    <scope>IDENTIFICATION</scope>
    <source>
        <strain evidence="11">cv. Heinz 1706</strain>
    </source>
</reference>
<comment type="similarity">
    <text evidence="6">Belongs to the TRAFAC class myosin-kinesin ATPase superfamily. Kinesin family. KIN-12 subfamily.</text>
</comment>
<evidence type="ECO:0000256" key="9">
    <source>
        <dbReference type="SAM" id="MobiDB-lite"/>
    </source>
</evidence>
<dbReference type="SUPFAM" id="SSF52540">
    <property type="entry name" value="P-loop containing nucleoside triphosphate hydrolases"/>
    <property type="match status" value="1"/>
</dbReference>
<dbReference type="InterPro" id="IPR036961">
    <property type="entry name" value="Kinesin_motor_dom_sf"/>
</dbReference>
<feature type="region of interest" description="Disordered" evidence="9">
    <location>
        <begin position="891"/>
        <end position="910"/>
    </location>
</feature>
<evidence type="ECO:0000256" key="6">
    <source>
        <dbReference type="ARBA" id="ARBA00034488"/>
    </source>
</evidence>
<evidence type="ECO:0000259" key="10">
    <source>
        <dbReference type="PROSITE" id="PS50067"/>
    </source>
</evidence>
<reference evidence="11" key="1">
    <citation type="journal article" date="2012" name="Nature">
        <title>The tomato genome sequence provides insights into fleshy fruit evolution.</title>
        <authorList>
            <consortium name="Tomato Genome Consortium"/>
        </authorList>
    </citation>
    <scope>NUCLEOTIDE SEQUENCE [LARGE SCALE GENOMIC DNA]</scope>
    <source>
        <strain evidence="11">cv. Heinz 1706</strain>
    </source>
</reference>
<dbReference type="PROSITE" id="PS50067">
    <property type="entry name" value="KINESIN_MOTOR_2"/>
    <property type="match status" value="1"/>
</dbReference>
<dbReference type="PANTHER" id="PTHR37739:SF8">
    <property type="entry name" value="KINESIN-LIKE PROTEIN KIN-12D"/>
    <property type="match status" value="1"/>
</dbReference>
<dbReference type="GO" id="GO:0005524">
    <property type="term" value="F:ATP binding"/>
    <property type="evidence" value="ECO:0007669"/>
    <property type="project" value="UniProtKB-UniRule"/>
</dbReference>
<evidence type="ECO:0000313" key="12">
    <source>
        <dbReference type="Proteomes" id="UP000004994"/>
    </source>
</evidence>
<feature type="compositionally biased region" description="Basic and acidic residues" evidence="9">
    <location>
        <begin position="1419"/>
        <end position="1431"/>
    </location>
</feature>
<evidence type="ECO:0000256" key="2">
    <source>
        <dbReference type="ARBA" id="ARBA00022741"/>
    </source>
</evidence>
<evidence type="ECO:0000256" key="4">
    <source>
        <dbReference type="ARBA" id="ARBA00023054"/>
    </source>
</evidence>
<feature type="coiled-coil region" evidence="8">
    <location>
        <begin position="1353"/>
        <end position="1380"/>
    </location>
</feature>
<evidence type="ECO:0000256" key="8">
    <source>
        <dbReference type="SAM" id="Coils"/>
    </source>
</evidence>
<dbReference type="GO" id="GO:0080175">
    <property type="term" value="P:phragmoplast microtubule organization"/>
    <property type="evidence" value="ECO:0007669"/>
    <property type="project" value="EnsemblPlants"/>
</dbReference>
<feature type="coiled-coil region" evidence="8">
    <location>
        <begin position="1096"/>
        <end position="1151"/>
    </location>
</feature>
<dbReference type="STRING" id="4081.A0A3Q7ET02"/>
<dbReference type="FunCoup" id="A0A3Q7ET02">
    <property type="interactions" value="486"/>
</dbReference>
<feature type="compositionally biased region" description="Polar residues" evidence="9">
    <location>
        <begin position="38"/>
        <end position="55"/>
    </location>
</feature>
<accession>A0A3Q7ET02</accession>
<feature type="coiled-coil region" evidence="8">
    <location>
        <begin position="1216"/>
        <end position="1250"/>
    </location>
</feature>
<dbReference type="GO" id="GO:0005874">
    <property type="term" value="C:microtubule"/>
    <property type="evidence" value="ECO:0007669"/>
    <property type="project" value="UniProtKB-KW"/>
</dbReference>
<keyword evidence="5 7" id="KW-0505">Motor protein</keyword>
<sequence>MLRDFKFLRRNSGKNNTQPEEIENVPVNPRDSMGPPASTDSTRPPLNAIQETTRNLKGGVDQQGGVRATKIDKTPTKPRASRYSDINRTPEKPVSLPKGRYGWVQKAGSSSNSIEVGDEGKMDAGTCGSQSRIVAVNATPRSTRTTGRANSNYSESHSNQNTPSKSVTKPPNPAFSLASSSRPLASGAARTANYTALYRGIPISGNSPTVLDTVEIPHFDLKENPSFWLEHNVQVLIRVRPLNSMERSTQGYTRCLKQESAQCVTWIGQPETRFTFDHVACETINQETLFRMVGLPMVENCLSGYNSSIFAYGQTGSGKTHTMLGEIEELEIRPSPNRGMTPRIFEFLFARIRAEEESRRDERLQYSCKCSFLEIYNEQITDLLDPSSTNLMLREDITKGVYVENLSEFEVQTVGDILKLLTQGSLNRKVAATNMNRESSRSHSVFTCIIESRWEKNSTDNFRFSRLNLVDLAGSERQKASGAEGERLKEAASINRSLSTLGHVIMVLVDVANGRPRHVPYRDSKLTFLLQDSLGGNSKTMIISNVSPSICCAAETLNTLKFAQRAKLIQNNAVVNEDSSADVSALKHEIRLLKEELSSLKRQNISRALSFGQTTISGGSRLEDDSSYDEKALETDQHGSLMTKEAKGIIRLSSKQFKSLETTLAGSLRREQMAETSIKQLEAEIEQLNRLVRQREEDNRCTKMMLKFREERIQRMESLVNGLIPADSYLLEENSALTEEIQLLHAKVDRNPEVTRFACENIRLLEELRRFQDFYEEGEREILLTEVSNLRNQLLVNIDGNLKQHSHLDMTIPSQEPVHVCDEQTTLHLELKKTLYELEQYQTNLNCCLEKNEKLSREIDELRGSLNSINSADNDRDGGVEFIKESTSEALALNGKSETSDEKEKEDTRKEEMMGHIEEIMDLQLELDILKVIIQEERLCHNELQQHAQSMMQDRDSSKEQLLLVTQKCEDVHAELGEAKSIIEALESQHLLAITEVEDLRNSSSRYAEVVRKLELEISSLKEKMFHQGSRDLSSSKLLESDDSPLQAKLKKMHDSLEKAKMLNRRYQSDSEFHVSNEEVMDEISRQAEAETAEVIVCLQEELLNLQQEVENSSLKEMESRKRLTELEIEVKNLEAKLSLMTEENQKLGESVYDKEKELRSMSEEWEQVNNEIEAIVCGGNDALKDACEQLDFISSTFPDKRSRISEQFGRMTKYIVEKELFIEELNQSLENALNRRNDMESMLRSLRGAALVMTEAHQFDCHEKDAELFSLTSQLSSKAHVISELENKIKHGEDLLRKVSSSATVAFLVVNWLSEQNSNYVDALNQKDMQLMESLETSRQKDAILWDQASVVAAAENQNESLRMKLHTLEKTCTDLRLQLFEEQRQKLDENDMLKTIEKLTELKAGVSTVHSHLRECVERSGSHGKDTNETHASFSSDDKFETLTNRETRQHSQHLESFILEDRTAEKPGCSFDKSCNMLGSASKQDTLQINWKDKSRDATVILLRKEMESALDCLKGVQAEMARLHVEKEALWSSEQKSRERIGDFLAAATCLQTYMDKFEQELVLKVELVDNKLRTIEGAVLESSSSWYEQKKLLEAELCDAKAVASQQATEASCILAKFEEVQDTMKEADIMINELMIANESLKLDIKRLKKKEISLTEKRDILVNENQSLQSANDLKDMHYQRLENEFESDLEMMLRLVLELEDIVSQAATTSTDELKAVTSDVLIIKSQLHSSTKYMKSWLEEIWSDIIVKDCALSVLHLCHMGILLEAATGLNVENGLLNHGLSESNSLISKLKEQNFKAQKELEMCRTLKGKLLADIKNNFDRVLKKESDAGDLTSKLGSFEKKIFDLQLQEESMLERSEQMGSELVELMKEIDLSNKTVLASLINQERVLKDKEEALKSLEDSLTMEFSAKDFESLILSSELEERTILISELERKNKHFYEVAEGLKREIIFDNLDVALTASILHDKEVEVSKLQEEVAEAGRNQQNLLAELSVMDSMIAKVHSRKNALEKDMCSLMEASCLNETLKHELGELKEGKIVLTTQVQELSSKNEKLLEELQKKDSALESSSSRIFVLDQQNQMLQNETCLLEAASCRLQNDMEELKHEIAELKGERCQFFSELEVKKEEIERINVLAAENTSLRMQLRSCEKGNNDTFDMVLKVDSIGSKALNAFQNRSAELDAMLQNIHEELERASKFIEEFESLENSAEEILIQSASLQTELVRKDDIIKGLLFDLSLLQESASNHKDQKDEIDDLMASINFLENELDEAVCKGQTLEVQLQEKISTIEILESDISQKCKDIELLSHKNSELAASAKDTMEEKCSIEEELLEKREVCEKLEIEITNFGDIVGEMSNSIEWRNSHVEKETRDNTNSCGGK</sequence>
<evidence type="ECO:0000313" key="11">
    <source>
        <dbReference type="EnsemblPlants" id="Solyc01g108670.3.1"/>
    </source>
</evidence>
<dbReference type="OMA" id="HMEEEKT"/>
<dbReference type="InterPro" id="IPR001752">
    <property type="entry name" value="Kinesin_motor_dom"/>
</dbReference>
<dbReference type="PRINTS" id="PR00380">
    <property type="entry name" value="KINESINHEAVY"/>
</dbReference>
<dbReference type="Proteomes" id="UP000004994">
    <property type="component" value="Chromosome 1"/>
</dbReference>
<dbReference type="PANTHER" id="PTHR37739">
    <property type="entry name" value="KINESIN-LIKE PROTEIN KIN-12D"/>
    <property type="match status" value="1"/>
</dbReference>
<feature type="coiled-coil region" evidence="8">
    <location>
        <begin position="671"/>
        <end position="698"/>
    </location>
</feature>
<dbReference type="GO" id="GO:0000281">
    <property type="term" value="P:mitotic cytokinesis"/>
    <property type="evidence" value="ECO:0000318"/>
    <property type="project" value="GO_Central"/>
</dbReference>
<dbReference type="GO" id="GO:0008017">
    <property type="term" value="F:microtubule binding"/>
    <property type="evidence" value="ECO:0007669"/>
    <property type="project" value="InterPro"/>
</dbReference>
<feature type="coiled-coil region" evidence="8">
    <location>
        <begin position="1637"/>
        <end position="1664"/>
    </location>
</feature>
<dbReference type="InterPro" id="IPR027417">
    <property type="entry name" value="P-loop_NTPase"/>
</dbReference>
<feature type="compositionally biased region" description="Basic and acidic residues" evidence="9">
    <location>
        <begin position="898"/>
        <end position="910"/>
    </location>
</feature>
<keyword evidence="12" id="KW-1185">Reference proteome</keyword>
<feature type="coiled-coil region" evidence="8">
    <location>
        <begin position="1938"/>
        <end position="2000"/>
    </location>
</feature>
<dbReference type="GO" id="GO:0032153">
    <property type="term" value="C:cell division site"/>
    <property type="evidence" value="ECO:0000318"/>
    <property type="project" value="GO_Central"/>
</dbReference>
<evidence type="ECO:0000256" key="3">
    <source>
        <dbReference type="ARBA" id="ARBA00022840"/>
    </source>
</evidence>
<dbReference type="InParanoid" id="A0A3Q7ET02"/>
<evidence type="ECO:0000256" key="5">
    <source>
        <dbReference type="ARBA" id="ARBA00023175"/>
    </source>
</evidence>
<keyword evidence="4 8" id="KW-0175">Coiled coil</keyword>
<dbReference type="GO" id="GO:0003777">
    <property type="term" value="F:microtubule motor activity"/>
    <property type="evidence" value="ECO:0007669"/>
    <property type="project" value="InterPro"/>
</dbReference>
<dbReference type="FunFam" id="3.40.850.10:FF:000033">
    <property type="entry name" value="Kinesin-like protein KIN-12E"/>
    <property type="match status" value="1"/>
</dbReference>
<feature type="coiled-coil region" evidence="8">
    <location>
        <begin position="576"/>
        <end position="603"/>
    </location>
</feature>
<dbReference type="Gramene" id="Solyc01g108670.3.1">
    <property type="protein sequence ID" value="Solyc01g108670.3.1"/>
    <property type="gene ID" value="Solyc01g108670.3"/>
</dbReference>
<feature type="compositionally biased region" description="Polar residues" evidence="9">
    <location>
        <begin position="139"/>
        <end position="169"/>
    </location>
</feature>
<feature type="region of interest" description="Disordered" evidence="9">
    <location>
        <begin position="137"/>
        <end position="182"/>
    </location>
</feature>
<protein>
    <recommendedName>
        <fullName evidence="10">Kinesin motor domain-containing protein</fullName>
    </recommendedName>
</protein>
<dbReference type="GO" id="GO:0007018">
    <property type="term" value="P:microtubule-based movement"/>
    <property type="evidence" value="ECO:0007669"/>
    <property type="project" value="InterPro"/>
</dbReference>
<keyword evidence="1" id="KW-0493">Microtubule</keyword>
<feature type="binding site" evidence="7">
    <location>
        <begin position="313"/>
        <end position="320"/>
    </location>
    <ligand>
        <name>ATP</name>
        <dbReference type="ChEBI" id="CHEBI:30616"/>
    </ligand>
</feature>
<feature type="region of interest" description="Disordered" evidence="9">
    <location>
        <begin position="1419"/>
        <end position="1444"/>
    </location>
</feature>
<feature type="domain" description="Kinesin motor" evidence="10">
    <location>
        <begin position="232"/>
        <end position="569"/>
    </location>
</feature>
<dbReference type="PaxDb" id="4081-Solyc01g108670.2.1"/>
<feature type="coiled-coil region" evidence="8">
    <location>
        <begin position="838"/>
        <end position="872"/>
    </location>
</feature>
<organism evidence="11">
    <name type="scientific">Solanum lycopersicum</name>
    <name type="common">Tomato</name>
    <name type="synonym">Lycopersicon esculentum</name>
    <dbReference type="NCBI Taxonomy" id="4081"/>
    <lineage>
        <taxon>Eukaryota</taxon>
        <taxon>Viridiplantae</taxon>
        <taxon>Streptophyta</taxon>
        <taxon>Embryophyta</taxon>
        <taxon>Tracheophyta</taxon>
        <taxon>Spermatophyta</taxon>
        <taxon>Magnoliopsida</taxon>
        <taxon>eudicotyledons</taxon>
        <taxon>Gunneridae</taxon>
        <taxon>Pentapetalae</taxon>
        <taxon>asterids</taxon>
        <taxon>lamiids</taxon>
        <taxon>Solanales</taxon>
        <taxon>Solanaceae</taxon>
        <taxon>Solanoideae</taxon>
        <taxon>Solaneae</taxon>
        <taxon>Solanum</taxon>
        <taxon>Solanum subgen. Lycopersicon</taxon>
    </lineage>
</organism>
<feature type="coiled-coil region" evidence="8">
    <location>
        <begin position="2179"/>
        <end position="2213"/>
    </location>
</feature>
<name>A0A3Q7ET02_SOLLC</name>
<dbReference type="InterPro" id="IPR019821">
    <property type="entry name" value="Kinesin_motor_CS"/>
</dbReference>